<dbReference type="Proteomes" id="UP000655751">
    <property type="component" value="Unassembled WGS sequence"/>
</dbReference>
<proteinExistence type="predicted"/>
<dbReference type="AlphaFoldDB" id="A0A931N5U9"/>
<dbReference type="SUPFAM" id="SSF55961">
    <property type="entry name" value="Bet v1-like"/>
    <property type="match status" value="1"/>
</dbReference>
<evidence type="ECO:0000313" key="1">
    <source>
        <dbReference type="EMBL" id="MBH0779796.1"/>
    </source>
</evidence>
<organism evidence="1 2">
    <name type="scientific">Nocardia bovistercoris</name>
    <dbReference type="NCBI Taxonomy" id="2785916"/>
    <lineage>
        <taxon>Bacteria</taxon>
        <taxon>Bacillati</taxon>
        <taxon>Actinomycetota</taxon>
        <taxon>Actinomycetes</taxon>
        <taxon>Mycobacteriales</taxon>
        <taxon>Nocardiaceae</taxon>
        <taxon>Nocardia</taxon>
    </lineage>
</organism>
<dbReference type="InterPro" id="IPR023393">
    <property type="entry name" value="START-like_dom_sf"/>
</dbReference>
<dbReference type="RefSeq" id="WP_196152108.1">
    <property type="nucleotide sequence ID" value="NZ_JADMLG010000012.1"/>
</dbReference>
<accession>A0A931N5U9</accession>
<dbReference type="Gene3D" id="3.30.530.20">
    <property type="match status" value="1"/>
</dbReference>
<dbReference type="EMBL" id="JADMLG010000012">
    <property type="protein sequence ID" value="MBH0779796.1"/>
    <property type="molecule type" value="Genomic_DNA"/>
</dbReference>
<name>A0A931N5U9_9NOCA</name>
<protein>
    <submittedName>
        <fullName evidence="1">SRPBCC family protein</fullName>
    </submittedName>
</protein>
<comment type="caution">
    <text evidence="1">The sequence shown here is derived from an EMBL/GenBank/DDBJ whole genome shotgun (WGS) entry which is preliminary data.</text>
</comment>
<sequence length="155" mass="17461">MGIVQVSSETAFQNSPEEVYDFVTDPRNWVEVYPGSEMIEGVERLPLEVGDIWHEAGDSPHRYSWRLVTAHRPWRWVFQSHGALAHDRENGTGGYTGIMTVSYSFLSPGEGVTVFHRSMTLEVPKGAELPPGLIRNFDPTYIDRYHAAVKKALNG</sequence>
<evidence type="ECO:0000313" key="2">
    <source>
        <dbReference type="Proteomes" id="UP000655751"/>
    </source>
</evidence>
<gene>
    <name evidence="1" type="ORF">IT779_26335</name>
</gene>
<keyword evidence="2" id="KW-1185">Reference proteome</keyword>
<reference evidence="1" key="1">
    <citation type="submission" date="2020-11" db="EMBL/GenBank/DDBJ databases">
        <title>Nocardia NEAU-351.nov., a novel actinomycete isolated from the cow dung.</title>
        <authorList>
            <person name="Zhang X."/>
        </authorList>
    </citation>
    <scope>NUCLEOTIDE SEQUENCE</scope>
    <source>
        <strain evidence="1">NEAU-351</strain>
    </source>
</reference>